<proteinExistence type="inferred from homology"/>
<dbReference type="GO" id="GO:0000270">
    <property type="term" value="P:peptidoglycan metabolic process"/>
    <property type="evidence" value="ECO:0007669"/>
    <property type="project" value="TreeGrafter"/>
</dbReference>
<reference evidence="3" key="1">
    <citation type="submission" date="2020-05" db="EMBL/GenBank/DDBJ databases">
        <authorList>
            <person name="Chiriac C."/>
            <person name="Salcher M."/>
            <person name="Ghai R."/>
            <person name="Kavagutti S V."/>
        </authorList>
    </citation>
    <scope>NUCLEOTIDE SEQUENCE</scope>
</reference>
<dbReference type="PANTHER" id="PTHR30023">
    <property type="entry name" value="D-ALANYL-D-ALANINE CARBOXYPEPTIDASE"/>
    <property type="match status" value="1"/>
</dbReference>
<dbReference type="SUPFAM" id="SSF56601">
    <property type="entry name" value="beta-lactamase/transpeptidase-like"/>
    <property type="match status" value="1"/>
</dbReference>
<sequence length="391" mass="41858">MYRKILLALLALTTALGVVPAGAVLSAASIPAAFNELLKIPALSNPAMILIDETTGEVVYERNSYSQRKPASVMKILSASATLEYLDPLSSFQTNIYLGSEPKTLVIQGSFDPWISMSDTVAKKMNRTSLPRLAFHSMTALKAANGGSLKNIKVMYSGIYSQDVANLKAFWAKRGFKPTMKSVGIQTLASMQGDFVLTSKSPPISEILDFTLLWSDNLLAERLARLASKAAGHGLNDQGVAITFAELLSKFGIDSSKLVVVDASGLSKENRITAQIIGQLLLKTRRDEKFALLYKSLPVGGVSGTLRKRFITTAPSAVGLVHAKTGTLNGTVTLAGYVESADREYIFVALADEIPRGNSASDKARNAIDRLLGRIAAPNIPAEISEAPPSP</sequence>
<dbReference type="PANTHER" id="PTHR30023:SF0">
    <property type="entry name" value="PENICILLIN-SENSITIVE CARBOXYPEPTIDASE A"/>
    <property type="match status" value="1"/>
</dbReference>
<keyword evidence="2" id="KW-0378">Hydrolase</keyword>
<comment type="similarity">
    <text evidence="1">Belongs to the peptidase S13 family.</text>
</comment>
<name>A0A6J6GNQ8_9ZZZZ</name>
<dbReference type="EMBL" id="CAEZUG010000086">
    <property type="protein sequence ID" value="CAB4600714.1"/>
    <property type="molecule type" value="Genomic_DNA"/>
</dbReference>
<dbReference type="PRINTS" id="PR00922">
    <property type="entry name" value="DADACBPTASE3"/>
</dbReference>
<dbReference type="Pfam" id="PF02113">
    <property type="entry name" value="Peptidase_S13"/>
    <property type="match status" value="2"/>
</dbReference>
<dbReference type="GO" id="GO:0006508">
    <property type="term" value="P:proteolysis"/>
    <property type="evidence" value="ECO:0007669"/>
    <property type="project" value="InterPro"/>
</dbReference>
<dbReference type="InterPro" id="IPR012338">
    <property type="entry name" value="Beta-lactam/transpept-like"/>
</dbReference>
<dbReference type="InterPro" id="IPR000667">
    <property type="entry name" value="Peptidase_S13"/>
</dbReference>
<evidence type="ECO:0000313" key="3">
    <source>
        <dbReference type="EMBL" id="CAB4600714.1"/>
    </source>
</evidence>
<gene>
    <name evidence="3" type="ORF">UFOPK1795_01162</name>
</gene>
<evidence type="ECO:0000256" key="2">
    <source>
        <dbReference type="ARBA" id="ARBA00022801"/>
    </source>
</evidence>
<dbReference type="Gene3D" id="3.40.710.10">
    <property type="entry name" value="DD-peptidase/beta-lactamase superfamily"/>
    <property type="match status" value="2"/>
</dbReference>
<evidence type="ECO:0000256" key="1">
    <source>
        <dbReference type="ARBA" id="ARBA00006096"/>
    </source>
</evidence>
<protein>
    <submittedName>
        <fullName evidence="3">Unannotated protein</fullName>
    </submittedName>
</protein>
<dbReference type="AlphaFoldDB" id="A0A6J6GNQ8"/>
<accession>A0A6J6GNQ8</accession>
<organism evidence="3">
    <name type="scientific">freshwater metagenome</name>
    <dbReference type="NCBI Taxonomy" id="449393"/>
    <lineage>
        <taxon>unclassified sequences</taxon>
        <taxon>metagenomes</taxon>
        <taxon>ecological metagenomes</taxon>
    </lineage>
</organism>
<dbReference type="GO" id="GO:0004185">
    <property type="term" value="F:serine-type carboxypeptidase activity"/>
    <property type="evidence" value="ECO:0007669"/>
    <property type="project" value="InterPro"/>
</dbReference>